<comment type="similarity">
    <text evidence="2">Belongs to the protein prenyltransferase subunit beta family.</text>
</comment>
<protein>
    <recommendedName>
        <fullName evidence="8">Prenyltransferase alpha-alpha toroid domain-containing protein</fullName>
    </recommendedName>
</protein>
<reference evidence="9" key="1">
    <citation type="submission" date="2023-03" db="UniProtKB">
        <authorList>
            <consortium name="EnsemblPlants"/>
        </authorList>
    </citation>
    <scope>IDENTIFICATION</scope>
</reference>
<keyword evidence="7" id="KW-0862">Zinc</keyword>
<dbReference type="InterPro" id="IPR008930">
    <property type="entry name" value="Terpenoid_cyclase/PrenylTrfase"/>
</dbReference>
<proteinExistence type="inferred from homology"/>
<dbReference type="AlphaFoldDB" id="A0A9I9ELF7"/>
<evidence type="ECO:0000313" key="9">
    <source>
        <dbReference type="EnsemblPlants" id="MELO3C035028.2.1"/>
    </source>
</evidence>
<dbReference type="SUPFAM" id="SSF54001">
    <property type="entry name" value="Cysteine proteinases"/>
    <property type="match status" value="1"/>
</dbReference>
<keyword evidence="3" id="KW-0637">Prenyltransferase</keyword>
<dbReference type="InterPro" id="IPR045089">
    <property type="entry name" value="PGGT1B-like"/>
</dbReference>
<dbReference type="GO" id="GO:0004660">
    <property type="term" value="F:protein farnesyltransferase activity"/>
    <property type="evidence" value="ECO:0007669"/>
    <property type="project" value="TreeGrafter"/>
</dbReference>
<dbReference type="GO" id="GO:0046872">
    <property type="term" value="F:metal ion binding"/>
    <property type="evidence" value="ECO:0007669"/>
    <property type="project" value="UniProtKB-KW"/>
</dbReference>
<keyword evidence="4" id="KW-0808">Transferase</keyword>
<dbReference type="InterPro" id="IPR001330">
    <property type="entry name" value="Prenyltrans"/>
</dbReference>
<keyword evidence="6" id="KW-0677">Repeat</keyword>
<dbReference type="SUPFAM" id="SSF48239">
    <property type="entry name" value="Terpenoid cyclases/Protein prenyltransferases"/>
    <property type="match status" value="1"/>
</dbReference>
<dbReference type="GO" id="GO:0005965">
    <property type="term" value="C:protein farnesyltransferase complex"/>
    <property type="evidence" value="ECO:0007669"/>
    <property type="project" value="TreeGrafter"/>
</dbReference>
<name>A0A9I9ELF7_CUCME</name>
<evidence type="ECO:0000256" key="1">
    <source>
        <dbReference type="ARBA" id="ARBA00001947"/>
    </source>
</evidence>
<dbReference type="PANTHER" id="PTHR11774">
    <property type="entry name" value="GERANYLGERANYL TRANSFERASE TYPE BETA SUBUNIT"/>
    <property type="match status" value="1"/>
</dbReference>
<evidence type="ECO:0000256" key="7">
    <source>
        <dbReference type="ARBA" id="ARBA00022833"/>
    </source>
</evidence>
<dbReference type="Gramene" id="MELO3C035028.2.1">
    <property type="protein sequence ID" value="MELO3C035028.2.1"/>
    <property type="gene ID" value="MELO3C035028.2"/>
</dbReference>
<evidence type="ECO:0000256" key="3">
    <source>
        <dbReference type="ARBA" id="ARBA00022602"/>
    </source>
</evidence>
<feature type="domain" description="Prenyltransferase alpha-alpha toroid" evidence="8">
    <location>
        <begin position="61"/>
        <end position="175"/>
    </location>
</feature>
<dbReference type="Gene3D" id="1.50.10.20">
    <property type="match status" value="1"/>
</dbReference>
<dbReference type="InterPro" id="IPR038765">
    <property type="entry name" value="Papain-like_cys_pep_sf"/>
</dbReference>
<dbReference type="PANTHER" id="PTHR11774:SF6">
    <property type="entry name" value="PROTEIN FARNESYLTRANSFERASE SUBUNIT BETA"/>
    <property type="match status" value="1"/>
</dbReference>
<comment type="cofactor">
    <cofactor evidence="1">
        <name>Zn(2+)</name>
        <dbReference type="ChEBI" id="CHEBI:29105"/>
    </cofactor>
</comment>
<evidence type="ECO:0000256" key="6">
    <source>
        <dbReference type="ARBA" id="ARBA00022737"/>
    </source>
</evidence>
<keyword evidence="5" id="KW-0479">Metal-binding</keyword>
<evidence type="ECO:0000256" key="4">
    <source>
        <dbReference type="ARBA" id="ARBA00022679"/>
    </source>
</evidence>
<dbReference type="EnsemblPlants" id="MELO3C035028.2.1">
    <property type="protein sequence ID" value="MELO3C035028.2.1"/>
    <property type="gene ID" value="MELO3C035028.2"/>
</dbReference>
<evidence type="ECO:0000256" key="2">
    <source>
        <dbReference type="ARBA" id="ARBA00010497"/>
    </source>
</evidence>
<evidence type="ECO:0000259" key="8">
    <source>
        <dbReference type="Pfam" id="PF00432"/>
    </source>
</evidence>
<dbReference type="Pfam" id="PF00432">
    <property type="entry name" value="Prenyltrans"/>
    <property type="match status" value="1"/>
</dbReference>
<sequence>SLHPISPLPLDADYRNLSPSLKPQQIKKSCFTCRSSEQERLDGLGGTLATVTKFMVNGSLRNCSFEGGIAGEPGSKAHGGYFSLPLFILSCWMLCSPTFIGGMIKDMIVQSLYNLKVHNIMEDWVVFCQASLECGFQGRTNKLVDGCYSFWQGAVCSLLKRLSLDIDEQSVQPYAREGSSFNDLSTALFSSSQMAKYKFRTIQFQKYFFSPSINCPSKQRLDISLRANTVYALYSLRHGSVRDELKSMVNTGLRMLYAEINTRARSLTWVSVKCAQQPGNTECRYYVMKFMQDIVRQKSITITNVVYLDSMSISVLFEVRKLEISNFWSSGFVSVLSYAGYVVDMQI</sequence>
<evidence type="ECO:0000256" key="5">
    <source>
        <dbReference type="ARBA" id="ARBA00022723"/>
    </source>
</evidence>
<organism evidence="9">
    <name type="scientific">Cucumis melo</name>
    <name type="common">Muskmelon</name>
    <dbReference type="NCBI Taxonomy" id="3656"/>
    <lineage>
        <taxon>Eukaryota</taxon>
        <taxon>Viridiplantae</taxon>
        <taxon>Streptophyta</taxon>
        <taxon>Embryophyta</taxon>
        <taxon>Tracheophyta</taxon>
        <taxon>Spermatophyta</taxon>
        <taxon>Magnoliopsida</taxon>
        <taxon>eudicotyledons</taxon>
        <taxon>Gunneridae</taxon>
        <taxon>Pentapetalae</taxon>
        <taxon>rosids</taxon>
        <taxon>fabids</taxon>
        <taxon>Cucurbitales</taxon>
        <taxon>Cucurbitaceae</taxon>
        <taxon>Benincaseae</taxon>
        <taxon>Cucumis</taxon>
    </lineage>
</organism>
<accession>A0A9I9ELF7</accession>